<sequence>MDDMIKKVEGKTGVKGSDIQKLVKSLNGTDLSNEKNIRRLVRQVSRMANKKVNKRTEDMIVETLTKNNKNIDASTISKMLK</sequence>
<organism evidence="1 2">
    <name type="scientific">Virgibacillus kekensis</name>
    <dbReference type="NCBI Taxonomy" id="202261"/>
    <lineage>
        <taxon>Bacteria</taxon>
        <taxon>Bacillati</taxon>
        <taxon>Bacillota</taxon>
        <taxon>Bacilli</taxon>
        <taxon>Bacillales</taxon>
        <taxon>Bacillaceae</taxon>
        <taxon>Virgibacillus</taxon>
    </lineage>
</organism>
<gene>
    <name evidence="1" type="ORF">ACFO3D_01425</name>
</gene>
<dbReference type="EMBL" id="JBHSFU010000003">
    <property type="protein sequence ID" value="MFC4556865.1"/>
    <property type="molecule type" value="Genomic_DNA"/>
</dbReference>
<dbReference type="RefSeq" id="WP_390292800.1">
    <property type="nucleotide sequence ID" value="NZ_JBHSFU010000003.1"/>
</dbReference>
<accession>A0ABV9DDT8</accession>
<keyword evidence="2" id="KW-1185">Reference proteome</keyword>
<dbReference type="Proteomes" id="UP001595989">
    <property type="component" value="Unassembled WGS sequence"/>
</dbReference>
<proteinExistence type="predicted"/>
<protein>
    <submittedName>
        <fullName evidence="1">Stage VI sporulation protein F</fullName>
    </submittedName>
</protein>
<evidence type="ECO:0000313" key="1">
    <source>
        <dbReference type="EMBL" id="MFC4556865.1"/>
    </source>
</evidence>
<dbReference type="Pfam" id="PF14069">
    <property type="entry name" value="SpoVIF"/>
    <property type="match status" value="1"/>
</dbReference>
<name>A0ABV9DDT8_9BACI</name>
<evidence type="ECO:0000313" key="2">
    <source>
        <dbReference type="Proteomes" id="UP001595989"/>
    </source>
</evidence>
<reference evidence="2" key="1">
    <citation type="journal article" date="2019" name="Int. J. Syst. Evol. Microbiol.">
        <title>The Global Catalogue of Microorganisms (GCM) 10K type strain sequencing project: providing services to taxonomists for standard genome sequencing and annotation.</title>
        <authorList>
            <consortium name="The Broad Institute Genomics Platform"/>
            <consortium name="The Broad Institute Genome Sequencing Center for Infectious Disease"/>
            <person name="Wu L."/>
            <person name="Ma J."/>
        </authorList>
    </citation>
    <scope>NUCLEOTIDE SEQUENCE [LARGE SCALE GENOMIC DNA]</scope>
    <source>
        <strain evidence="2">CGMCC 4.7426</strain>
    </source>
</reference>
<dbReference type="InterPro" id="IPR025942">
    <property type="entry name" value="SpoVIF"/>
</dbReference>
<comment type="caution">
    <text evidence="1">The sequence shown here is derived from an EMBL/GenBank/DDBJ whole genome shotgun (WGS) entry which is preliminary data.</text>
</comment>